<evidence type="ECO:0008006" key="3">
    <source>
        <dbReference type="Google" id="ProtNLM"/>
    </source>
</evidence>
<dbReference type="AlphaFoldDB" id="A0A2P4XPG7"/>
<comment type="caution">
    <text evidence="1">The sequence shown here is derived from an EMBL/GenBank/DDBJ whole genome shotgun (WGS) entry which is preliminary data.</text>
</comment>
<keyword evidence="2" id="KW-1185">Reference proteome</keyword>
<dbReference type="PANTHER" id="PTHR40866">
    <property type="entry name" value="BED-TYPE DOMAIN-CONTAINING PROTEIN"/>
    <property type="match status" value="1"/>
</dbReference>
<dbReference type="OrthoDB" id="125057at2759"/>
<evidence type="ECO:0000313" key="2">
    <source>
        <dbReference type="Proteomes" id="UP000237271"/>
    </source>
</evidence>
<dbReference type="SUPFAM" id="SSF53098">
    <property type="entry name" value="Ribonuclease H-like"/>
    <property type="match status" value="1"/>
</dbReference>
<feature type="non-terminal residue" evidence="1">
    <location>
        <position position="288"/>
    </location>
</feature>
<accession>A0A2P4XPG7</accession>
<dbReference type="PANTHER" id="PTHR40866:SF1">
    <property type="entry name" value="BED-TYPE DOMAIN-CONTAINING PROTEIN"/>
    <property type="match status" value="1"/>
</dbReference>
<evidence type="ECO:0000313" key="1">
    <source>
        <dbReference type="EMBL" id="POM67443.1"/>
    </source>
</evidence>
<sequence length="288" mass="32619">MDDSRWHAPSPRPEYLPEQIARYFFTALMDDNGEPTQYYRCKVCSREYKQVSGRGYTNLAQHVKVKHLDYKSQMDGATAGETGSLRSWVSHKAQMRFGWIEWVVTSNLPLSFVEDPHTRRYTKLCKISASTLRRDMLSLTTAIEKIIAAELPDTFGIVFDGWTHGSEYYLAVFATYVVDGVAKKPLLSIAPIIYSPDDSHDATTHKSAIKEVLSYFGKTTEQVAFLIGDNCAVNKRLARLMGCPLVGCASHRLNLAVKVLLQKHDTDMNNIQQIMVNLRTLNHSKVLR</sequence>
<dbReference type="EMBL" id="NCKW01009136">
    <property type="protein sequence ID" value="POM67443.1"/>
    <property type="molecule type" value="Genomic_DNA"/>
</dbReference>
<dbReference type="Proteomes" id="UP000237271">
    <property type="component" value="Unassembled WGS sequence"/>
</dbReference>
<proteinExistence type="predicted"/>
<dbReference type="InterPro" id="IPR012337">
    <property type="entry name" value="RNaseH-like_sf"/>
</dbReference>
<organism evidence="1 2">
    <name type="scientific">Phytophthora palmivora</name>
    <dbReference type="NCBI Taxonomy" id="4796"/>
    <lineage>
        <taxon>Eukaryota</taxon>
        <taxon>Sar</taxon>
        <taxon>Stramenopiles</taxon>
        <taxon>Oomycota</taxon>
        <taxon>Peronosporomycetes</taxon>
        <taxon>Peronosporales</taxon>
        <taxon>Peronosporaceae</taxon>
        <taxon>Phytophthora</taxon>
    </lineage>
</organism>
<protein>
    <recommendedName>
        <fullName evidence="3">BED-type domain-containing protein</fullName>
    </recommendedName>
</protein>
<name>A0A2P4XPG7_9STRA</name>
<reference evidence="1 2" key="1">
    <citation type="journal article" date="2017" name="Genome Biol. Evol.">
        <title>Phytophthora megakarya and P. palmivora, closely related causal agents of cacao black pod rot, underwent increases in genome sizes and gene numbers by different mechanisms.</title>
        <authorList>
            <person name="Ali S.S."/>
            <person name="Shao J."/>
            <person name="Lary D.J."/>
            <person name="Kronmiller B."/>
            <person name="Shen D."/>
            <person name="Strem M.D."/>
            <person name="Amoako-Attah I."/>
            <person name="Akrofi A.Y."/>
            <person name="Begoude B.A."/>
            <person name="Ten Hoopen G.M."/>
            <person name="Coulibaly K."/>
            <person name="Kebe B.I."/>
            <person name="Melnick R.L."/>
            <person name="Guiltinan M.J."/>
            <person name="Tyler B.M."/>
            <person name="Meinhardt L.W."/>
            <person name="Bailey B.A."/>
        </authorList>
    </citation>
    <scope>NUCLEOTIDE SEQUENCE [LARGE SCALE GENOMIC DNA]</scope>
    <source>
        <strain evidence="2">sbr112.9</strain>
    </source>
</reference>
<gene>
    <name evidence="1" type="ORF">PHPALM_16557</name>
</gene>